<reference evidence="2" key="1">
    <citation type="submission" date="2022-06" db="EMBL/GenBank/DDBJ databases">
        <title>Alkalimarinus sp. nov., isolated from gut of a Alitta virens.</title>
        <authorList>
            <person name="Yang A.I."/>
            <person name="Shin N.-R."/>
        </authorList>
    </citation>
    <scope>NUCLEOTIDE SEQUENCE</scope>
    <source>
        <strain evidence="2">A2M4</strain>
    </source>
</reference>
<protein>
    <submittedName>
        <fullName evidence="2">Uncharacterized protein</fullName>
    </submittedName>
</protein>
<keyword evidence="1" id="KW-0472">Membrane</keyword>
<feature type="transmembrane region" description="Helical" evidence="1">
    <location>
        <begin position="7"/>
        <end position="24"/>
    </location>
</feature>
<keyword evidence="1" id="KW-0812">Transmembrane</keyword>
<dbReference type="Proteomes" id="UP001163739">
    <property type="component" value="Chromosome"/>
</dbReference>
<keyword evidence="1" id="KW-1133">Transmembrane helix</keyword>
<evidence type="ECO:0000313" key="2">
    <source>
        <dbReference type="EMBL" id="UZE96879.1"/>
    </source>
</evidence>
<proteinExistence type="predicted"/>
<name>A0ABY6N4D9_9ALTE</name>
<accession>A0ABY6N4D9</accession>
<organism evidence="2 3">
    <name type="scientific">Alkalimarinus alittae</name>
    <dbReference type="NCBI Taxonomy" id="2961619"/>
    <lineage>
        <taxon>Bacteria</taxon>
        <taxon>Pseudomonadati</taxon>
        <taxon>Pseudomonadota</taxon>
        <taxon>Gammaproteobacteria</taxon>
        <taxon>Alteromonadales</taxon>
        <taxon>Alteromonadaceae</taxon>
        <taxon>Alkalimarinus</taxon>
    </lineage>
</organism>
<evidence type="ECO:0000256" key="1">
    <source>
        <dbReference type="SAM" id="Phobius"/>
    </source>
</evidence>
<evidence type="ECO:0000313" key="3">
    <source>
        <dbReference type="Proteomes" id="UP001163739"/>
    </source>
</evidence>
<dbReference type="RefSeq" id="WP_265048364.1">
    <property type="nucleotide sequence ID" value="NZ_CP100390.1"/>
</dbReference>
<dbReference type="EMBL" id="CP100390">
    <property type="protein sequence ID" value="UZE96879.1"/>
    <property type="molecule type" value="Genomic_DNA"/>
</dbReference>
<sequence length="350" mass="40364">MIKRPTLTIAITVIFLIGFAPWYLNSNKAPSESIRLPSGPQTESAETLSAKLVDTIEANAENSSTTDTFNAKLAKELIAKYGDKIDHLAVQANLFKVRDYVINKHPEDGHIRFNEIIHLAFPDQAQSIINIIELMSQYTQWLAENYRQLNDMPPLERDGQLWKKRRDIFGDAADVIWAEERELLVQKQRKVQQEIHRLGLANDLSTDEKLYQLTTTLSDTYGDTAQSMVIAPNLIAKVFFGFDSVQQTLESLSPQERQDEINRVRQKLGYSEEQIAQAQKKDEYRNQRWEKGLLYMAERQALVDQFEGKALDSALANLRETHFKKEAYTIEKEEVSGFYRYARPRIYGRN</sequence>
<gene>
    <name evidence="2" type="ORF">NKI27_03770</name>
</gene>
<keyword evidence="3" id="KW-1185">Reference proteome</keyword>